<feature type="coiled-coil region" evidence="1">
    <location>
        <begin position="42"/>
        <end position="73"/>
    </location>
</feature>
<dbReference type="Pfam" id="PF24430">
    <property type="entry name" value="DUF7553"/>
    <property type="match status" value="1"/>
</dbReference>
<keyword evidence="1" id="KW-0175">Coiled coil</keyword>
<gene>
    <name evidence="2" type="ORF">ACFQPE_01540</name>
</gene>
<dbReference type="InterPro" id="IPR055975">
    <property type="entry name" value="DUF7553"/>
</dbReference>
<keyword evidence="3" id="KW-1185">Reference proteome</keyword>
<proteinExistence type="predicted"/>
<sequence>MNRHFEDAQYYLKRAGATAKKGVAREIEGVQARLQDLLGGDEEPEQSRIDQLRAELKELQESAEGEAKEAIAEARLRLDRVRGKPPAE</sequence>
<dbReference type="GeneID" id="79314446"/>
<dbReference type="AlphaFoldDB" id="A0ABD6A4D7"/>
<evidence type="ECO:0000313" key="3">
    <source>
        <dbReference type="Proteomes" id="UP001596547"/>
    </source>
</evidence>
<evidence type="ECO:0000256" key="1">
    <source>
        <dbReference type="SAM" id="Coils"/>
    </source>
</evidence>
<dbReference type="RefSeq" id="WP_276304879.1">
    <property type="nucleotide sequence ID" value="NZ_CP119992.1"/>
</dbReference>
<reference evidence="2 3" key="1">
    <citation type="journal article" date="2019" name="Int. J. Syst. Evol. Microbiol.">
        <title>The Global Catalogue of Microorganisms (GCM) 10K type strain sequencing project: providing services to taxonomists for standard genome sequencing and annotation.</title>
        <authorList>
            <consortium name="The Broad Institute Genomics Platform"/>
            <consortium name="The Broad Institute Genome Sequencing Center for Infectious Disease"/>
            <person name="Wu L."/>
            <person name="Ma J."/>
        </authorList>
    </citation>
    <scope>NUCLEOTIDE SEQUENCE [LARGE SCALE GENOMIC DNA]</scope>
    <source>
        <strain evidence="2 3">PSR21</strain>
    </source>
</reference>
<name>A0ABD6A4D7_9EURY</name>
<protein>
    <submittedName>
        <fullName evidence="2">Uncharacterized protein</fullName>
    </submittedName>
</protein>
<evidence type="ECO:0000313" key="2">
    <source>
        <dbReference type="EMBL" id="MFC7315479.1"/>
    </source>
</evidence>
<dbReference type="EMBL" id="JBHTBF010000001">
    <property type="protein sequence ID" value="MFC7315479.1"/>
    <property type="molecule type" value="Genomic_DNA"/>
</dbReference>
<dbReference type="Proteomes" id="UP001596547">
    <property type="component" value="Unassembled WGS sequence"/>
</dbReference>
<comment type="caution">
    <text evidence="2">The sequence shown here is derived from an EMBL/GenBank/DDBJ whole genome shotgun (WGS) entry which is preliminary data.</text>
</comment>
<organism evidence="2 3">
    <name type="scientific">Halomarina halobia</name>
    <dbReference type="NCBI Taxonomy" id="3033386"/>
    <lineage>
        <taxon>Archaea</taxon>
        <taxon>Methanobacteriati</taxon>
        <taxon>Methanobacteriota</taxon>
        <taxon>Stenosarchaea group</taxon>
        <taxon>Halobacteria</taxon>
        <taxon>Halobacteriales</taxon>
        <taxon>Natronomonadaceae</taxon>
        <taxon>Halomarina</taxon>
    </lineage>
</organism>
<accession>A0ABD6A4D7</accession>